<keyword evidence="3" id="KW-1185">Reference proteome</keyword>
<evidence type="ECO:0000313" key="3">
    <source>
        <dbReference type="Proteomes" id="UP000319578"/>
    </source>
</evidence>
<feature type="transmembrane region" description="Helical" evidence="1">
    <location>
        <begin position="84"/>
        <end position="101"/>
    </location>
</feature>
<comment type="caution">
    <text evidence="2">The sequence shown here is derived from an EMBL/GenBank/DDBJ whole genome shotgun (WGS) entry which is preliminary data.</text>
</comment>
<keyword evidence="1" id="KW-0472">Membrane</keyword>
<proteinExistence type="predicted"/>
<feature type="transmembrane region" description="Helical" evidence="1">
    <location>
        <begin position="41"/>
        <end position="64"/>
    </location>
</feature>
<sequence>MYNFQIGSMVVNGQLILFASFYLAGWLMLHYRLRGHQDKKMIVSLASNAFLLWLLIWKASYFLFHPQEVIAAPMSLLYFDGGEWGQWIASLVAIAYSGYAFRKQSLPALLWLDSGVWFSFAGWMVYQALLLMLGESPSIYALLLAGLGLAAWTWYGEKRQRGEAHG</sequence>
<feature type="transmembrane region" description="Helical" evidence="1">
    <location>
        <begin position="138"/>
        <end position="155"/>
    </location>
</feature>
<dbReference type="RefSeq" id="WP_049741943.1">
    <property type="nucleotide sequence ID" value="NZ_BJON01000009.1"/>
</dbReference>
<protein>
    <submittedName>
        <fullName evidence="2">Uncharacterized protein</fullName>
    </submittedName>
</protein>
<keyword evidence="1" id="KW-0812">Transmembrane</keyword>
<keyword evidence="1" id="KW-1133">Transmembrane helix</keyword>
<name>A0ABQ0TLA5_9BACL</name>
<dbReference type="Proteomes" id="UP000319578">
    <property type="component" value="Unassembled WGS sequence"/>
</dbReference>
<reference evidence="2 3" key="1">
    <citation type="submission" date="2019-06" db="EMBL/GenBank/DDBJ databases">
        <title>Whole genome shotgun sequence of Brevibacillus reuszeri NBRC 15719.</title>
        <authorList>
            <person name="Hosoyama A."/>
            <person name="Uohara A."/>
            <person name="Ohji S."/>
            <person name="Ichikawa N."/>
        </authorList>
    </citation>
    <scope>NUCLEOTIDE SEQUENCE [LARGE SCALE GENOMIC DNA]</scope>
    <source>
        <strain evidence="2 3">NBRC 15719</strain>
    </source>
</reference>
<organism evidence="2 3">
    <name type="scientific">Brevibacillus reuszeri</name>
    <dbReference type="NCBI Taxonomy" id="54915"/>
    <lineage>
        <taxon>Bacteria</taxon>
        <taxon>Bacillati</taxon>
        <taxon>Bacillota</taxon>
        <taxon>Bacilli</taxon>
        <taxon>Bacillales</taxon>
        <taxon>Paenibacillaceae</taxon>
        <taxon>Brevibacillus</taxon>
    </lineage>
</organism>
<feature type="transmembrane region" description="Helical" evidence="1">
    <location>
        <begin position="6"/>
        <end position="29"/>
    </location>
</feature>
<dbReference type="EMBL" id="BJON01000009">
    <property type="protein sequence ID" value="GED68743.1"/>
    <property type="molecule type" value="Genomic_DNA"/>
</dbReference>
<gene>
    <name evidence="2" type="ORF">BRE01_24450</name>
</gene>
<accession>A0ABQ0TLA5</accession>
<evidence type="ECO:0000256" key="1">
    <source>
        <dbReference type="SAM" id="Phobius"/>
    </source>
</evidence>
<evidence type="ECO:0000313" key="2">
    <source>
        <dbReference type="EMBL" id="GED68743.1"/>
    </source>
</evidence>
<feature type="transmembrane region" description="Helical" evidence="1">
    <location>
        <begin position="108"/>
        <end position="126"/>
    </location>
</feature>